<comment type="caution">
    <text evidence="10">The sequence shown here is derived from an EMBL/GenBank/DDBJ whole genome shotgun (WGS) entry which is preliminary data.</text>
</comment>
<evidence type="ECO:0000256" key="8">
    <source>
        <dbReference type="ARBA" id="ARBA00031345"/>
    </source>
</evidence>
<dbReference type="GO" id="GO:0006886">
    <property type="term" value="P:intracellular protein transport"/>
    <property type="evidence" value="ECO:0007669"/>
    <property type="project" value="InterPro"/>
</dbReference>
<keyword evidence="11" id="KW-1185">Reference proteome</keyword>
<reference evidence="10 11" key="1">
    <citation type="journal article" date="2018" name="Gigascience">
        <title>Genomes of trombidid mites reveal novel predicted allergens and laterally-transferred genes associated with secondary metabolism.</title>
        <authorList>
            <person name="Dong X."/>
            <person name="Chaisiri K."/>
            <person name="Xia D."/>
            <person name="Armstrong S.D."/>
            <person name="Fang Y."/>
            <person name="Donnelly M.J."/>
            <person name="Kadowaki T."/>
            <person name="McGarry J.W."/>
            <person name="Darby A.C."/>
            <person name="Makepeace B.L."/>
        </authorList>
    </citation>
    <scope>NUCLEOTIDE SEQUENCE [LARGE SCALE GENOMIC DNA]</scope>
    <source>
        <strain evidence="10">UoL-UT</strain>
    </source>
</reference>
<evidence type="ECO:0000256" key="3">
    <source>
        <dbReference type="ARBA" id="ARBA00020984"/>
    </source>
</evidence>
<dbReference type="GO" id="GO:0017119">
    <property type="term" value="C:Golgi transport complex"/>
    <property type="evidence" value="ECO:0007669"/>
    <property type="project" value="InterPro"/>
</dbReference>
<dbReference type="GO" id="GO:0000139">
    <property type="term" value="C:Golgi membrane"/>
    <property type="evidence" value="ECO:0007669"/>
    <property type="project" value="UniProtKB-SubCell"/>
</dbReference>
<name>A0A443SDL8_9ACAR</name>
<evidence type="ECO:0000256" key="7">
    <source>
        <dbReference type="ARBA" id="ARBA00023136"/>
    </source>
</evidence>
<evidence type="ECO:0000256" key="4">
    <source>
        <dbReference type="ARBA" id="ARBA00022448"/>
    </source>
</evidence>
<keyword evidence="7" id="KW-0472">Membrane</keyword>
<evidence type="ECO:0000256" key="5">
    <source>
        <dbReference type="ARBA" id="ARBA00022927"/>
    </source>
</evidence>
<dbReference type="AlphaFoldDB" id="A0A443SDL8"/>
<dbReference type="Pfam" id="PF10191">
    <property type="entry name" value="COG7"/>
    <property type="match status" value="2"/>
</dbReference>
<comment type="similarity">
    <text evidence="2">Belongs to the COG7 family.</text>
</comment>
<dbReference type="OrthoDB" id="245173at2759"/>
<evidence type="ECO:0000313" key="11">
    <source>
        <dbReference type="Proteomes" id="UP000288716"/>
    </source>
</evidence>
<dbReference type="InterPro" id="IPR019335">
    <property type="entry name" value="COG7"/>
</dbReference>
<feature type="non-terminal residue" evidence="10">
    <location>
        <position position="704"/>
    </location>
</feature>
<keyword evidence="5" id="KW-0653">Protein transport</keyword>
<keyword evidence="9" id="KW-0175">Coiled coil</keyword>
<feature type="coiled-coil region" evidence="9">
    <location>
        <begin position="60"/>
        <end position="129"/>
    </location>
</feature>
<dbReference type="PANTHER" id="PTHR21443:SF0">
    <property type="entry name" value="CONSERVED OLIGOMERIC GOLGI COMPLEX SUBUNIT 7"/>
    <property type="match status" value="1"/>
</dbReference>
<evidence type="ECO:0000256" key="6">
    <source>
        <dbReference type="ARBA" id="ARBA00023034"/>
    </source>
</evidence>
<evidence type="ECO:0000256" key="1">
    <source>
        <dbReference type="ARBA" id="ARBA00004395"/>
    </source>
</evidence>
<protein>
    <recommendedName>
        <fullName evidence="3">Conserved oligomeric Golgi complex subunit 7</fullName>
    </recommendedName>
    <alternativeName>
        <fullName evidence="8">Component of oligomeric Golgi complex 7</fullName>
    </alternativeName>
</protein>
<dbReference type="EMBL" id="NCKV01003540">
    <property type="protein sequence ID" value="RWS25602.1"/>
    <property type="molecule type" value="Genomic_DNA"/>
</dbReference>
<comment type="subcellular location">
    <subcellularLocation>
        <location evidence="1">Golgi apparatus membrane</location>
        <topology evidence="1">Peripheral membrane protein</topology>
    </subcellularLocation>
</comment>
<dbReference type="PANTHER" id="PTHR21443">
    <property type="entry name" value="CONSERVED OLIGOMERIC GOLGI COMPLEX COMPONENT 7"/>
    <property type="match status" value="1"/>
</dbReference>
<keyword evidence="4" id="KW-0813">Transport</keyword>
<organism evidence="10 11">
    <name type="scientific">Leptotrombidium deliense</name>
    <dbReference type="NCBI Taxonomy" id="299467"/>
    <lineage>
        <taxon>Eukaryota</taxon>
        <taxon>Metazoa</taxon>
        <taxon>Ecdysozoa</taxon>
        <taxon>Arthropoda</taxon>
        <taxon>Chelicerata</taxon>
        <taxon>Arachnida</taxon>
        <taxon>Acari</taxon>
        <taxon>Acariformes</taxon>
        <taxon>Trombidiformes</taxon>
        <taxon>Prostigmata</taxon>
        <taxon>Anystina</taxon>
        <taxon>Parasitengona</taxon>
        <taxon>Trombiculoidea</taxon>
        <taxon>Trombiculidae</taxon>
        <taxon>Leptotrombidium</taxon>
    </lineage>
</organism>
<feature type="non-terminal residue" evidence="10">
    <location>
        <position position="1"/>
    </location>
</feature>
<gene>
    <name evidence="10" type="ORF">B4U80_04381</name>
</gene>
<proteinExistence type="inferred from homology"/>
<evidence type="ECO:0000256" key="2">
    <source>
        <dbReference type="ARBA" id="ARBA00005831"/>
    </source>
</evidence>
<dbReference type="Proteomes" id="UP000288716">
    <property type="component" value="Unassembled WGS sequence"/>
</dbReference>
<dbReference type="STRING" id="299467.A0A443SDL8"/>
<sequence length="704" mass="81063">LYSQDFKAFSNENFDVLNWINECFRTEHSAIANRESHASNVVYKLQLFVQEINCSLEETAQQVMHNLSKTTREVETLQAEADFLKSEIFRIKEDVTRVQQTSNNAIEQLVNVEKVKNRMQDSCKALREADNWSTLLSDVELIFNSGDLQQISSKLIDMQNSLDLLVDVPDYSERVNKLDNLKNRFESLVTEQVKLCFINCAVDAGNTFVTSFKKLKRMSSLLQIYSETLKDHMLAEWGKIVVIDSEEPIEVLNSFYDILLSNWHSHSTFCANVIFNGDYNAAFNILTNILIEVFRTCGDSMCNCIHKELEIRRNSGKLKYCLDLLIEVKQVTDRLSKSLEANIVSESKEFVKKPQLEILLSSMYSAYRYVLEIYPEIEEAILEQECRKIVGDTELGESVSKIFAVARETEKRCYLLTHSTAVSNILNILQNFFNAYLDHFKHRLKEIEKKCTNNEFTSLPNWSLFQSALFHLQSAGDFMFQLTLFEEQLRNTCEELSGKMKCDFNIFQRLHDLLLDASAKSSLNDLLLHIKRKQGNSTLILHSTYMNCQTLCREATDVVLKAAVHYVNIHLNEIKFTEYDGDDEVPLFTYSPQEHITQIGQYLLTIPQHIEPFTLQENSPFKLALSFTAQNSDTSIDNVTEFLLKAIIQKVVDSLISVIIDQKLNDDHHKQQLIIDIEYISEVFDDLGFGPDAKLQNIMDNLKA</sequence>
<accession>A0A443SDL8</accession>
<dbReference type="GO" id="GO:0006890">
    <property type="term" value="P:retrograde vesicle-mediated transport, Golgi to endoplasmic reticulum"/>
    <property type="evidence" value="ECO:0007669"/>
    <property type="project" value="TreeGrafter"/>
</dbReference>
<evidence type="ECO:0000313" key="10">
    <source>
        <dbReference type="EMBL" id="RWS25602.1"/>
    </source>
</evidence>
<dbReference type="GO" id="GO:0007030">
    <property type="term" value="P:Golgi organization"/>
    <property type="evidence" value="ECO:0007669"/>
    <property type="project" value="TreeGrafter"/>
</dbReference>
<dbReference type="VEuPathDB" id="VectorBase:LDEU006438"/>
<keyword evidence="6" id="KW-0333">Golgi apparatus</keyword>
<evidence type="ECO:0000256" key="9">
    <source>
        <dbReference type="SAM" id="Coils"/>
    </source>
</evidence>